<sequence>MAMDNFDRDDYFSNRELSWLLFNERVLEEARDKENPLLERIKFLSITASNLDEFFMVRVASLIDMVNVGYDKPDASGLRADQQLSAISEKAHQMINQQYTTYNRMLKKMLNENKIHLLEIEELSQKQLDFIDHYFNREIYPVLTPMAVDSSRPFPLILNKSINIAAFIHKKGSKASQNEFVTVQVPNVLPRVVKLPDHEGHTSFILLENVIRRHLNQLFVGYELDEASCYRVMRDMDLEVDEEDTEDLLKEIEKQLRLRERGNVIHLDVEAGISERLVTKLFDRLSVSPDNVYRVNGPIDLTFLSKLAGQIKQPGDMVYPPHRPFVHYELLDHSIFHAMRAGDIFLHHPYESFDPVIELIRQASRDRHVLAIKMTLYRVSGNSPIIRYLEKAAENGKQVTVLVELKARFDEENNINWAQKLEKTGCHVIYGLVGLKTHCKMALVVRREEDGIKRYMHFGTGNYNDITAHFYTDMGLLTCNEQMGIDASNVFNMLSGYSEPPYFYKLVIAPLWLRDRLLDLIDTEIKNAQSGKPAFIRAKMNALSDEGIIKALYRASAAGVDIQLLVRGICCLRTGIPGVSDHIEVHSIVGRYLEHSRIYLFGNGGETLAFLASADLMPRNLNRRVELMFPIEDEQIKATIIDLFDLMMRDNVKTRVLGSDHRYEKPDRRGKIPFNVQEHLAKLAEQQTIRRDHSLREKRTFTPIKGRANEPFNSENREF</sequence>
<dbReference type="Gene3D" id="3.30.870.10">
    <property type="entry name" value="Endonuclease Chain A"/>
    <property type="match status" value="2"/>
</dbReference>
<dbReference type="EC" id="2.7.4.1" evidence="6 7"/>
<dbReference type="EMBL" id="JBHUMQ010000066">
    <property type="protein sequence ID" value="MFD2696297.1"/>
    <property type="molecule type" value="Genomic_DNA"/>
</dbReference>
<dbReference type="Gene3D" id="3.30.1840.10">
    <property type="entry name" value="Polyphosphate kinase middle domain"/>
    <property type="match status" value="1"/>
</dbReference>
<evidence type="ECO:0000256" key="4">
    <source>
        <dbReference type="ARBA" id="ARBA00022777"/>
    </source>
</evidence>
<organism evidence="12 13">
    <name type="scientific">Sporolactobacillus shoreicorticis</name>
    <dbReference type="NCBI Taxonomy" id="1923877"/>
    <lineage>
        <taxon>Bacteria</taxon>
        <taxon>Bacillati</taxon>
        <taxon>Bacillota</taxon>
        <taxon>Bacilli</taxon>
        <taxon>Bacillales</taxon>
        <taxon>Sporolactobacillaceae</taxon>
        <taxon>Sporolactobacillus</taxon>
    </lineage>
</organism>
<evidence type="ECO:0000256" key="6">
    <source>
        <dbReference type="HAMAP-Rule" id="MF_00347"/>
    </source>
</evidence>
<feature type="binding site" evidence="6">
    <location>
        <position position="567"/>
    </location>
    <ligand>
        <name>ATP</name>
        <dbReference type="ChEBI" id="CHEBI:30616"/>
    </ligand>
</feature>
<evidence type="ECO:0000256" key="2">
    <source>
        <dbReference type="ARBA" id="ARBA00022679"/>
    </source>
</evidence>
<dbReference type="Gene3D" id="1.20.58.310">
    <property type="entry name" value="Polyphosphate kinase N-terminal domain"/>
    <property type="match status" value="1"/>
</dbReference>
<evidence type="ECO:0000256" key="3">
    <source>
        <dbReference type="ARBA" id="ARBA00022741"/>
    </source>
</evidence>
<evidence type="ECO:0000313" key="12">
    <source>
        <dbReference type="EMBL" id="MFD2696297.1"/>
    </source>
</evidence>
<dbReference type="InterPro" id="IPR025200">
    <property type="entry name" value="PPK_C_dom2"/>
</dbReference>
<keyword evidence="13" id="KW-1185">Reference proteome</keyword>
<dbReference type="PANTHER" id="PTHR30218">
    <property type="entry name" value="POLYPHOSPHATE KINASE"/>
    <property type="match status" value="1"/>
</dbReference>
<keyword evidence="6" id="KW-0460">Magnesium</keyword>
<reference evidence="13" key="1">
    <citation type="journal article" date="2019" name="Int. J. Syst. Evol. Microbiol.">
        <title>The Global Catalogue of Microorganisms (GCM) 10K type strain sequencing project: providing services to taxonomists for standard genome sequencing and annotation.</title>
        <authorList>
            <consortium name="The Broad Institute Genomics Platform"/>
            <consortium name="The Broad Institute Genome Sequencing Center for Infectious Disease"/>
            <person name="Wu L."/>
            <person name="Ma J."/>
        </authorList>
    </citation>
    <scope>NUCLEOTIDE SEQUENCE [LARGE SCALE GENOMIC DNA]</scope>
    <source>
        <strain evidence="13">TISTR 2466</strain>
    </source>
</reference>
<feature type="binding site" evidence="6">
    <location>
        <position position="378"/>
    </location>
    <ligand>
        <name>Mg(2+)</name>
        <dbReference type="ChEBI" id="CHEBI:18420"/>
    </ligand>
</feature>
<feature type="domain" description="Polyphosphate kinase middle" evidence="8">
    <location>
        <begin position="127"/>
        <end position="307"/>
    </location>
</feature>
<dbReference type="CDD" id="cd09168">
    <property type="entry name" value="PLDc_PaPPK1_C2_like"/>
    <property type="match status" value="1"/>
</dbReference>
<dbReference type="NCBIfam" id="NF003921">
    <property type="entry name" value="PRK05443.2-2"/>
    <property type="match status" value="1"/>
</dbReference>
<dbReference type="SUPFAM" id="SSF140356">
    <property type="entry name" value="PPK N-terminal domain-like"/>
    <property type="match status" value="1"/>
</dbReference>
<dbReference type="Pfam" id="PF17941">
    <property type="entry name" value="PP_kinase_C_1"/>
    <property type="match status" value="1"/>
</dbReference>
<dbReference type="Pfam" id="PF13090">
    <property type="entry name" value="PP_kinase_C"/>
    <property type="match status" value="1"/>
</dbReference>
<feature type="binding site" evidence="6">
    <location>
        <position position="471"/>
    </location>
    <ligand>
        <name>ATP</name>
        <dbReference type="ChEBI" id="CHEBI:30616"/>
    </ligand>
</feature>
<comment type="cofactor">
    <cofactor evidence="6">
        <name>Mg(2+)</name>
        <dbReference type="ChEBI" id="CHEBI:18420"/>
    </cofactor>
</comment>
<evidence type="ECO:0000259" key="10">
    <source>
        <dbReference type="Pfam" id="PF13090"/>
    </source>
</evidence>
<evidence type="ECO:0000259" key="9">
    <source>
        <dbReference type="Pfam" id="PF13089"/>
    </source>
</evidence>
<dbReference type="InterPro" id="IPR024953">
    <property type="entry name" value="PP_kinase_middle"/>
</dbReference>
<dbReference type="SUPFAM" id="SSF56024">
    <property type="entry name" value="Phospholipase D/nuclease"/>
    <property type="match status" value="2"/>
</dbReference>
<feature type="domain" description="Polyphosphate kinase N-terminal" evidence="9">
    <location>
        <begin position="12"/>
        <end position="117"/>
    </location>
</feature>
<feature type="binding site" evidence="6">
    <location>
        <position position="595"/>
    </location>
    <ligand>
        <name>ATP</name>
        <dbReference type="ChEBI" id="CHEBI:30616"/>
    </ligand>
</feature>
<dbReference type="HAMAP" id="MF_00347">
    <property type="entry name" value="Polyphosphate_kinase"/>
    <property type="match status" value="1"/>
</dbReference>
<dbReference type="NCBIfam" id="NF003920">
    <property type="entry name" value="PRK05443.2-1"/>
    <property type="match status" value="1"/>
</dbReference>
<keyword evidence="2 6" id="KW-0808">Transferase</keyword>
<keyword evidence="4 6" id="KW-0418">Kinase</keyword>
<keyword evidence="5 6" id="KW-0067">ATP-binding</keyword>
<gene>
    <name evidence="6" type="primary">ppk</name>
    <name evidence="12" type="ORF">ACFSUE_22150</name>
</gene>
<dbReference type="Pfam" id="PF02503">
    <property type="entry name" value="PP_kinase"/>
    <property type="match status" value="1"/>
</dbReference>
<dbReference type="Proteomes" id="UP001597399">
    <property type="component" value="Unassembled WGS sequence"/>
</dbReference>
<keyword evidence="3 6" id="KW-0547">Nucleotide-binding</keyword>
<accession>A0ABW5S9H4</accession>
<dbReference type="InterPro" id="IPR036832">
    <property type="entry name" value="PPK_N_dom_sf"/>
</dbReference>
<comment type="similarity">
    <text evidence="6 7">Belongs to the polyphosphate kinase 1 (PPK1) family.</text>
</comment>
<comment type="catalytic activity">
    <reaction evidence="6 7">
        <text>[phosphate](n) + ATP = [phosphate](n+1) + ADP</text>
        <dbReference type="Rhea" id="RHEA:19573"/>
        <dbReference type="Rhea" id="RHEA-COMP:9859"/>
        <dbReference type="Rhea" id="RHEA-COMP:14280"/>
        <dbReference type="ChEBI" id="CHEBI:16838"/>
        <dbReference type="ChEBI" id="CHEBI:30616"/>
        <dbReference type="ChEBI" id="CHEBI:456216"/>
        <dbReference type="EC" id="2.7.4.1"/>
    </reaction>
</comment>
<dbReference type="PANTHER" id="PTHR30218:SF0">
    <property type="entry name" value="POLYPHOSPHATE KINASE"/>
    <property type="match status" value="1"/>
</dbReference>
<evidence type="ECO:0000256" key="7">
    <source>
        <dbReference type="RuleBase" id="RU003800"/>
    </source>
</evidence>
<evidence type="ECO:0000256" key="1">
    <source>
        <dbReference type="ARBA" id="ARBA00022553"/>
    </source>
</evidence>
<dbReference type="InterPro" id="IPR041108">
    <property type="entry name" value="PP_kinase_C_1"/>
</dbReference>
<dbReference type="NCBIfam" id="NF003918">
    <property type="entry name" value="PRK05443.1-2"/>
    <property type="match status" value="1"/>
</dbReference>
<dbReference type="Pfam" id="PF13089">
    <property type="entry name" value="PP_kinase_N"/>
    <property type="match status" value="1"/>
</dbReference>
<feature type="domain" description="Polyphosphate kinase C-terminal" evidence="10">
    <location>
        <begin position="506"/>
        <end position="677"/>
    </location>
</feature>
<feature type="binding site" evidence="6">
    <location>
        <position position="408"/>
    </location>
    <ligand>
        <name>Mg(2+)</name>
        <dbReference type="ChEBI" id="CHEBI:18420"/>
    </ligand>
</feature>
<comment type="function">
    <text evidence="6 7">Catalyzes the reversible transfer of the terminal phosphate of ATP to form a long-chain polyphosphate (polyP).</text>
</comment>
<dbReference type="InterPro" id="IPR036830">
    <property type="entry name" value="PP_kinase_middle_dom_sf"/>
</dbReference>
<evidence type="ECO:0000313" key="13">
    <source>
        <dbReference type="Proteomes" id="UP001597399"/>
    </source>
</evidence>
<dbReference type="InterPro" id="IPR003414">
    <property type="entry name" value="PP_kinase"/>
</dbReference>
<feature type="binding site" evidence="6">
    <location>
        <position position="50"/>
    </location>
    <ligand>
        <name>ATP</name>
        <dbReference type="ChEBI" id="CHEBI:30616"/>
    </ligand>
</feature>
<proteinExistence type="inferred from homology"/>
<dbReference type="NCBIfam" id="NF003917">
    <property type="entry name" value="PRK05443.1-1"/>
    <property type="match status" value="1"/>
</dbReference>
<keyword evidence="1 6" id="KW-0597">Phosphoprotein</keyword>
<dbReference type="RefSeq" id="WP_253063677.1">
    <property type="nucleotide sequence ID" value="NZ_JAMXWM010000023.1"/>
</dbReference>
<evidence type="ECO:0000259" key="11">
    <source>
        <dbReference type="Pfam" id="PF17941"/>
    </source>
</evidence>
<evidence type="ECO:0000256" key="5">
    <source>
        <dbReference type="ARBA" id="ARBA00022840"/>
    </source>
</evidence>
<dbReference type="PIRSF" id="PIRSF015589">
    <property type="entry name" value="PP_kinase"/>
    <property type="match status" value="1"/>
</dbReference>
<dbReference type="GO" id="GO:0008976">
    <property type="term" value="F:polyphosphate kinase activity"/>
    <property type="evidence" value="ECO:0007669"/>
    <property type="project" value="UniProtKB-EC"/>
</dbReference>
<evidence type="ECO:0000259" key="8">
    <source>
        <dbReference type="Pfam" id="PF02503"/>
    </source>
</evidence>
<feature type="active site" description="Phosphohistidine intermediate" evidence="6">
    <location>
        <position position="438"/>
    </location>
</feature>
<dbReference type="InterPro" id="IPR025198">
    <property type="entry name" value="PPK_N_dom"/>
</dbReference>
<dbReference type="SUPFAM" id="SSF143724">
    <property type="entry name" value="PHP14-like"/>
    <property type="match status" value="1"/>
</dbReference>
<dbReference type="NCBIfam" id="TIGR03705">
    <property type="entry name" value="poly_P_kin"/>
    <property type="match status" value="1"/>
</dbReference>
<feature type="domain" description="Polyphosphate kinase C-terminal" evidence="11">
    <location>
        <begin position="334"/>
        <end position="499"/>
    </location>
</feature>
<comment type="PTM">
    <text evidence="6 7">An intermediate of this reaction is the autophosphorylated ppk in which a phosphate is covalently linked to a histidine residue through a N-P bond.</text>
</comment>
<keyword evidence="6" id="KW-0479">Metal-binding</keyword>
<name>A0ABW5S9H4_9BACL</name>
<dbReference type="CDD" id="cd09165">
    <property type="entry name" value="PLDc_PaPPK1_C1_like"/>
    <property type="match status" value="1"/>
</dbReference>
<protein>
    <recommendedName>
        <fullName evidence="6 7">Polyphosphate kinase</fullName>
        <ecNumber evidence="6 7">2.7.4.1</ecNumber>
    </recommendedName>
    <alternativeName>
        <fullName evidence="6">ATP-polyphosphate phosphotransferase</fullName>
    </alternativeName>
    <alternativeName>
        <fullName evidence="6">Polyphosphoric acid kinase</fullName>
    </alternativeName>
</protein>
<comment type="caution">
    <text evidence="12">The sequence shown here is derived from an EMBL/GenBank/DDBJ whole genome shotgun (WGS) entry which is preliminary data.</text>
</comment>